<dbReference type="InterPro" id="IPR006314">
    <property type="entry name" value="Dyp_peroxidase"/>
</dbReference>
<evidence type="ECO:0000256" key="9">
    <source>
        <dbReference type="ARBA" id="ARBA00025737"/>
    </source>
</evidence>
<keyword evidence="7 13" id="KW-0408">Iron</keyword>
<dbReference type="InterPro" id="IPR048328">
    <property type="entry name" value="Dyp_perox_C"/>
</dbReference>
<accession>A0A2H1HU50</accession>
<evidence type="ECO:0000256" key="12">
    <source>
        <dbReference type="ARBA" id="ARBA00048856"/>
    </source>
</evidence>
<feature type="domain" description="Dyp-type peroxidase C-terminal" evidence="15">
    <location>
        <begin position="224"/>
        <end position="404"/>
    </location>
</feature>
<keyword evidence="8" id="KW-0456">Lyase</keyword>
<dbReference type="InterPro" id="IPR006311">
    <property type="entry name" value="TAT_signal"/>
</dbReference>
<dbReference type="InterPro" id="IPR006313">
    <property type="entry name" value="EfeB/EfeN"/>
</dbReference>
<dbReference type="GO" id="GO:0046872">
    <property type="term" value="F:metal ion binding"/>
    <property type="evidence" value="ECO:0007669"/>
    <property type="project" value="UniProtKB-KW"/>
</dbReference>
<evidence type="ECO:0000313" key="17">
    <source>
        <dbReference type="Proteomes" id="UP000234433"/>
    </source>
</evidence>
<evidence type="ECO:0000256" key="11">
    <source>
        <dbReference type="ARBA" id="ARBA00033775"/>
    </source>
</evidence>
<dbReference type="Proteomes" id="UP000234433">
    <property type="component" value="Unassembled WGS sequence"/>
</dbReference>
<keyword evidence="4 13" id="KW-0479">Metal-binding</keyword>
<dbReference type="NCBIfam" id="TIGR01413">
    <property type="entry name" value="Dyp_perox_fam"/>
    <property type="match status" value="1"/>
</dbReference>
<evidence type="ECO:0000256" key="13">
    <source>
        <dbReference type="RuleBase" id="RU365017"/>
    </source>
</evidence>
<comment type="cofactor">
    <cofactor evidence="13">
        <name>heme b</name>
        <dbReference type="ChEBI" id="CHEBI:60344"/>
    </cofactor>
    <text evidence="13">Binds 1 heme b (iron(II)-protoporphyrin IX) group non-covalently per subunit.</text>
</comment>
<dbReference type="AlphaFoldDB" id="A0A2H1HU50"/>
<sequence length="416" mass="44184">MPDPSGVSRRTMFGVGAGTLVAGAAAGFFAHDGLAVASGADSDVVDFHGDHQAGIVTEAQDRMCFAAINVLTSDRNELIDLLQSWTKACANLSQGLPVVPDGVGGGSRTAPPIDTGEAQGLSAGHLTVTVGFGRSLFLDAEGKDRFDIADQLPDGLIELPHFPGDMLEDGRVGGDLCIQACADDPQVAVHAVRNLIRMGFGTVSTRWMQLGFGRTASTSPDQETPRNLFGFKDGTANVRSDEAKALDKHVWVKDGSWMDNGSYLVARRIRMHVETWDRESLDGQEQILGRTKVDGAPLSGGEEFAAPDFSMMGAGNQPIIPIDSHVRLAHPNQNDGVRILRRGYNYADGADTRGNLDAGLFFIAFVADPASDFVPLQNRLASQDALSEYLLHTGSGLFAIPPGTTEGGYIGQTLFG</sequence>
<dbReference type="GO" id="GO:0005829">
    <property type="term" value="C:cytosol"/>
    <property type="evidence" value="ECO:0007669"/>
    <property type="project" value="TreeGrafter"/>
</dbReference>
<dbReference type="GO" id="GO:0004601">
    <property type="term" value="F:peroxidase activity"/>
    <property type="evidence" value="ECO:0007669"/>
    <property type="project" value="UniProtKB-KW"/>
</dbReference>
<dbReference type="GO" id="GO:0020037">
    <property type="term" value="F:heme binding"/>
    <property type="evidence" value="ECO:0007669"/>
    <property type="project" value="InterPro"/>
</dbReference>
<dbReference type="PROSITE" id="PS51404">
    <property type="entry name" value="DYP_PEROXIDASE"/>
    <property type="match status" value="1"/>
</dbReference>
<evidence type="ECO:0000256" key="6">
    <source>
        <dbReference type="ARBA" id="ARBA00023002"/>
    </source>
</evidence>
<evidence type="ECO:0000259" key="14">
    <source>
        <dbReference type="Pfam" id="PF04261"/>
    </source>
</evidence>
<dbReference type="SUPFAM" id="SSF54909">
    <property type="entry name" value="Dimeric alpha+beta barrel"/>
    <property type="match status" value="1"/>
</dbReference>
<dbReference type="GO" id="GO:0033212">
    <property type="term" value="P:iron import into cell"/>
    <property type="evidence" value="ECO:0007669"/>
    <property type="project" value="InterPro"/>
</dbReference>
<evidence type="ECO:0000256" key="8">
    <source>
        <dbReference type="ARBA" id="ARBA00023239"/>
    </source>
</evidence>
<evidence type="ECO:0000256" key="1">
    <source>
        <dbReference type="ARBA" id="ARBA00004196"/>
    </source>
</evidence>
<evidence type="ECO:0000313" key="16">
    <source>
        <dbReference type="EMBL" id="SMX66431.1"/>
    </source>
</evidence>
<dbReference type="PROSITE" id="PS51318">
    <property type="entry name" value="TAT"/>
    <property type="match status" value="1"/>
</dbReference>
<comment type="catalytic activity">
    <reaction evidence="12">
        <text>heme b + 2 H(+) = protoporphyrin IX + Fe(2+)</text>
        <dbReference type="Rhea" id="RHEA:22584"/>
        <dbReference type="ChEBI" id="CHEBI:15378"/>
        <dbReference type="ChEBI" id="CHEBI:29033"/>
        <dbReference type="ChEBI" id="CHEBI:57306"/>
        <dbReference type="ChEBI" id="CHEBI:60344"/>
        <dbReference type="EC" id="4.98.1.1"/>
    </reaction>
    <physiologicalReaction direction="left-to-right" evidence="12">
        <dbReference type="Rhea" id="RHEA:22585"/>
    </physiologicalReaction>
</comment>
<gene>
    <name evidence="16" type="ORF">BANT918_00491</name>
</gene>
<dbReference type="Pfam" id="PF20628">
    <property type="entry name" value="Dyp_perox_C"/>
    <property type="match status" value="1"/>
</dbReference>
<dbReference type="EC" id="1.11.1.-" evidence="13"/>
<reference evidence="16 17" key="1">
    <citation type="submission" date="2017-03" db="EMBL/GenBank/DDBJ databases">
        <authorList>
            <person name="Afonso C.L."/>
            <person name="Miller P.J."/>
            <person name="Scott M.A."/>
            <person name="Spackman E."/>
            <person name="Goraichik I."/>
            <person name="Dimitrov K.M."/>
            <person name="Suarez D.L."/>
            <person name="Swayne D.E."/>
        </authorList>
    </citation>
    <scope>NUCLEOTIDE SEQUENCE [LARGE SCALE GENOMIC DNA]</scope>
    <source>
        <strain evidence="16 17">CNRZ 918</strain>
    </source>
</reference>
<comment type="similarity">
    <text evidence="9 13">Belongs to the DyP-type peroxidase family.</text>
</comment>
<evidence type="ECO:0000256" key="3">
    <source>
        <dbReference type="ARBA" id="ARBA00022617"/>
    </source>
</evidence>
<name>A0A2H1HU50_9MICO</name>
<evidence type="ECO:0000256" key="10">
    <source>
        <dbReference type="ARBA" id="ARBA00033771"/>
    </source>
</evidence>
<keyword evidence="6 13" id="KW-0560">Oxidoreductase</keyword>
<dbReference type="OrthoDB" id="9781066at2"/>
<keyword evidence="2 13" id="KW-0575">Peroxidase</keyword>
<comment type="function">
    <text evidence="13">Involved in the recovery of exogenous heme iron. Extracts iron from heme while preserving the protoporphyrin ring intact.</text>
</comment>
<evidence type="ECO:0000256" key="2">
    <source>
        <dbReference type="ARBA" id="ARBA00022559"/>
    </source>
</evidence>
<feature type="domain" description="Dyp-type peroxidase N-terminal" evidence="14">
    <location>
        <begin position="52"/>
        <end position="212"/>
    </location>
</feature>
<dbReference type="NCBIfam" id="TIGR01412">
    <property type="entry name" value="tat_substr_1"/>
    <property type="match status" value="1"/>
</dbReference>
<protein>
    <recommendedName>
        <fullName evidence="10 13">Deferrochelatase</fullName>
        <ecNumber evidence="13">1.11.1.-</ecNumber>
    </recommendedName>
    <alternativeName>
        <fullName evidence="11 13">Peroxidase EfeB</fullName>
    </alternativeName>
</protein>
<dbReference type="RefSeq" id="WP_101618775.1">
    <property type="nucleotide sequence ID" value="NZ_FXZD01000001.1"/>
</dbReference>
<keyword evidence="3 13" id="KW-0349">Heme</keyword>
<dbReference type="PANTHER" id="PTHR30521:SF4">
    <property type="entry name" value="DEFERROCHELATASE"/>
    <property type="match status" value="1"/>
</dbReference>
<dbReference type="InterPro" id="IPR048327">
    <property type="entry name" value="Dyp_perox_N"/>
</dbReference>
<dbReference type="PANTHER" id="PTHR30521">
    <property type="entry name" value="DEFERROCHELATASE/PEROXIDASE"/>
    <property type="match status" value="1"/>
</dbReference>
<dbReference type="Pfam" id="PF04261">
    <property type="entry name" value="Dyp_perox_N"/>
    <property type="match status" value="1"/>
</dbReference>
<evidence type="ECO:0000256" key="5">
    <source>
        <dbReference type="ARBA" id="ARBA00022729"/>
    </source>
</evidence>
<evidence type="ECO:0000259" key="15">
    <source>
        <dbReference type="Pfam" id="PF20628"/>
    </source>
</evidence>
<evidence type="ECO:0000256" key="7">
    <source>
        <dbReference type="ARBA" id="ARBA00023004"/>
    </source>
</evidence>
<dbReference type="GO" id="GO:0004325">
    <property type="term" value="F:ferrochelatase activity"/>
    <property type="evidence" value="ECO:0007669"/>
    <property type="project" value="UniProtKB-EC"/>
</dbReference>
<dbReference type="GO" id="GO:0030313">
    <property type="term" value="C:cell envelope"/>
    <property type="evidence" value="ECO:0007669"/>
    <property type="project" value="UniProtKB-SubCell"/>
</dbReference>
<proteinExistence type="inferred from homology"/>
<comment type="subcellular location">
    <subcellularLocation>
        <location evidence="1">Cell envelope</location>
    </subcellularLocation>
</comment>
<organism evidence="16 17">
    <name type="scientific">Brevibacterium antiquum CNRZ 918</name>
    <dbReference type="NCBI Taxonomy" id="1255637"/>
    <lineage>
        <taxon>Bacteria</taxon>
        <taxon>Bacillati</taxon>
        <taxon>Actinomycetota</taxon>
        <taxon>Actinomycetes</taxon>
        <taxon>Micrococcales</taxon>
        <taxon>Brevibacteriaceae</taxon>
        <taxon>Brevibacterium</taxon>
    </lineage>
</organism>
<keyword evidence="5" id="KW-0732">Signal</keyword>
<evidence type="ECO:0000256" key="4">
    <source>
        <dbReference type="ARBA" id="ARBA00022723"/>
    </source>
</evidence>
<dbReference type="InterPro" id="IPR011008">
    <property type="entry name" value="Dimeric_a/b-barrel"/>
</dbReference>
<dbReference type="EMBL" id="FXZD01000001">
    <property type="protein sequence ID" value="SMX66431.1"/>
    <property type="molecule type" value="Genomic_DNA"/>
</dbReference>